<feature type="transmembrane region" description="Helical" evidence="1">
    <location>
        <begin position="152"/>
        <end position="178"/>
    </location>
</feature>
<organism evidence="2 3">
    <name type="scientific">Parabacteroides goldsteinii DSM 19448 = WAL 12034</name>
    <dbReference type="NCBI Taxonomy" id="927665"/>
    <lineage>
        <taxon>Bacteria</taxon>
        <taxon>Pseudomonadati</taxon>
        <taxon>Bacteroidota</taxon>
        <taxon>Bacteroidia</taxon>
        <taxon>Bacteroidales</taxon>
        <taxon>Tannerellaceae</taxon>
        <taxon>Parabacteroides</taxon>
    </lineage>
</organism>
<keyword evidence="1" id="KW-0472">Membrane</keyword>
<dbReference type="AlphaFoldDB" id="A0A0F5JEA6"/>
<name>A0A0F5JEA6_9BACT</name>
<evidence type="ECO:0000313" key="3">
    <source>
        <dbReference type="Proteomes" id="UP000033047"/>
    </source>
</evidence>
<feature type="transmembrane region" description="Helical" evidence="1">
    <location>
        <begin position="225"/>
        <end position="245"/>
    </location>
</feature>
<gene>
    <name evidence="2" type="ORF">HMPREF1535_02062</name>
</gene>
<sequence length="577" mass="67868">MNRKVVDILFVLFLFVGMVTYLFYTQSYRIILSGQVGYFLATTDFFTSFLPRIQGIVDYLASFLVQFYVIRYFGIGVLISLAFLLGLLINMLLKPFTESRYRILLSFLYSTTFVWSLHSFSDYPLSKDLTLLISFICCRLYIGLSDKRIRVLFSYCLACILWYICKEAAFVACLYIFVYEYLKGMRNYSYLISLCSLFAFSALFTTLLLQYCFPMEEVFVAEWELDWYPWYLIYMTSFVGCIFLLRCSRGYLFVASGYLLLAVYACHVNTDRTREFEMKLFYLMQQGDWNKLLGSICDAEKLNSRTLNYYYMALAQTGQLSNALFRDGFPYSKSLVSAGEQSYVSKTRLSDIYWNLGCFRASQVFSTEAMSMLDTGVNPYHLKRLAMIHLIYRENDLAIKLLRILKKTVMYNRWAVDLLNRMKHDPDLEQVDWIIRFRKMLPSYGFQIGMNRPLENITNLAIQLPFETLALEYAWNLALLEKKVDWVARMVRYKLDFSPNSEIPILCQEGILIYERGNKISEDRKLKINYDEGVLARFKEYCTQGKRPLNTISGYLVMNNDYKSSYFYYYESVDVHK</sequence>
<dbReference type="EMBL" id="AQHV01000011">
    <property type="protein sequence ID" value="KKB56089.1"/>
    <property type="molecule type" value="Genomic_DNA"/>
</dbReference>
<reference evidence="2 3" key="1">
    <citation type="submission" date="2013-04" db="EMBL/GenBank/DDBJ databases">
        <title>The Genome Sequence of Parabacteroides goldsteinii DSM 19448.</title>
        <authorList>
            <consortium name="The Broad Institute Genomics Platform"/>
            <person name="Earl A."/>
            <person name="Ward D."/>
            <person name="Feldgarden M."/>
            <person name="Gevers D."/>
            <person name="Martens E."/>
            <person name="Sakamoto M."/>
            <person name="Benno Y."/>
            <person name="Song Y."/>
            <person name="Liu C."/>
            <person name="Lee J."/>
            <person name="Bolanos M."/>
            <person name="Vaisanen M.L."/>
            <person name="Finegold S.M."/>
            <person name="Walker B."/>
            <person name="Young S."/>
            <person name="Zeng Q."/>
            <person name="Gargeya S."/>
            <person name="Fitzgerald M."/>
            <person name="Haas B."/>
            <person name="Abouelleil A."/>
            <person name="Allen A.W."/>
            <person name="Alvarado L."/>
            <person name="Arachchi H.M."/>
            <person name="Berlin A.M."/>
            <person name="Chapman S.B."/>
            <person name="Gainer-Dewar J."/>
            <person name="Goldberg J."/>
            <person name="Griggs A."/>
            <person name="Gujja S."/>
            <person name="Hansen M."/>
            <person name="Howarth C."/>
            <person name="Imamovic A."/>
            <person name="Ireland A."/>
            <person name="Larimer J."/>
            <person name="McCowan C."/>
            <person name="Murphy C."/>
            <person name="Pearson M."/>
            <person name="Poon T.W."/>
            <person name="Priest M."/>
            <person name="Roberts A."/>
            <person name="Saif S."/>
            <person name="Shea T."/>
            <person name="Sisk P."/>
            <person name="Sykes S."/>
            <person name="Wortman J."/>
            <person name="Nusbaum C."/>
            <person name="Birren B."/>
        </authorList>
    </citation>
    <scope>NUCLEOTIDE SEQUENCE [LARGE SCALE GENOMIC DNA]</scope>
    <source>
        <strain evidence="2 3">DSM 19448</strain>
    </source>
</reference>
<feature type="transmembrane region" description="Helical" evidence="1">
    <location>
        <begin position="36"/>
        <end position="57"/>
    </location>
</feature>
<keyword evidence="1" id="KW-1133">Transmembrane helix</keyword>
<evidence type="ECO:0000256" key="1">
    <source>
        <dbReference type="SAM" id="Phobius"/>
    </source>
</evidence>
<dbReference type="STRING" id="927665.HMPREF1535_02062"/>
<evidence type="ECO:0000313" key="2">
    <source>
        <dbReference type="EMBL" id="KKB56089.1"/>
    </source>
</evidence>
<feature type="transmembrane region" description="Helical" evidence="1">
    <location>
        <begin position="101"/>
        <end position="117"/>
    </location>
</feature>
<comment type="caution">
    <text evidence="2">The sequence shown here is derived from an EMBL/GenBank/DDBJ whole genome shotgun (WGS) entry which is preliminary data.</text>
</comment>
<feature type="transmembrane region" description="Helical" evidence="1">
    <location>
        <begin position="190"/>
        <end position="213"/>
    </location>
</feature>
<accession>A0A0F5JEA6</accession>
<protein>
    <submittedName>
        <fullName evidence="2">Uncharacterized protein</fullName>
    </submittedName>
</protein>
<dbReference type="Pfam" id="PF19529">
    <property type="entry name" value="DUF6057"/>
    <property type="match status" value="1"/>
</dbReference>
<dbReference type="InterPro" id="IPR045692">
    <property type="entry name" value="DUF6057"/>
</dbReference>
<dbReference type="HOGENOM" id="CLU_033991_0_0_10"/>
<feature type="transmembrane region" description="Helical" evidence="1">
    <location>
        <begin position="251"/>
        <end position="270"/>
    </location>
</feature>
<feature type="transmembrane region" description="Helical" evidence="1">
    <location>
        <begin position="6"/>
        <end position="24"/>
    </location>
</feature>
<keyword evidence="1" id="KW-0812">Transmembrane</keyword>
<proteinExistence type="predicted"/>
<dbReference type="Proteomes" id="UP000033047">
    <property type="component" value="Unassembled WGS sequence"/>
</dbReference>
<feature type="transmembrane region" description="Helical" evidence="1">
    <location>
        <begin position="69"/>
        <end position="89"/>
    </location>
</feature>